<dbReference type="PANTHER" id="PTHR46292:SF2">
    <property type="entry name" value="COILED-COIL DOMAIN-CONTAINING PROTEIN 102B"/>
    <property type="match status" value="1"/>
</dbReference>
<evidence type="ECO:0000256" key="1">
    <source>
        <dbReference type="ARBA" id="ARBA00023054"/>
    </source>
</evidence>
<protein>
    <submittedName>
        <fullName evidence="4">C102B protein</fullName>
    </submittedName>
</protein>
<dbReference type="Proteomes" id="UP000583613">
    <property type="component" value="Unassembled WGS sequence"/>
</dbReference>
<dbReference type="AlphaFoldDB" id="A0A7K8XCC0"/>
<evidence type="ECO:0000256" key="3">
    <source>
        <dbReference type="SAM" id="MobiDB-lite"/>
    </source>
</evidence>
<reference evidence="4 5" key="1">
    <citation type="submission" date="2019-09" db="EMBL/GenBank/DDBJ databases">
        <title>Bird 10,000 Genomes (B10K) Project - Family phase.</title>
        <authorList>
            <person name="Zhang G."/>
        </authorList>
    </citation>
    <scope>NUCLEOTIDE SEQUENCE [LARGE SCALE GENOMIC DNA]</scope>
    <source>
        <strain evidence="4">B10K-DU-001-04</strain>
        <tissue evidence="4">Muscle</tissue>
    </source>
</reference>
<evidence type="ECO:0000313" key="4">
    <source>
        <dbReference type="EMBL" id="NXF88539.1"/>
    </source>
</evidence>
<dbReference type="OrthoDB" id="5984396at2759"/>
<feature type="non-terminal residue" evidence="4">
    <location>
        <position position="1"/>
    </location>
</feature>
<dbReference type="EMBL" id="VWZE01007603">
    <property type="protein sequence ID" value="NXF88539.1"/>
    <property type="molecule type" value="Genomic_DNA"/>
</dbReference>
<feature type="coiled-coil region" evidence="2">
    <location>
        <begin position="262"/>
        <end position="345"/>
    </location>
</feature>
<feature type="coiled-coil region" evidence="2">
    <location>
        <begin position="72"/>
        <end position="141"/>
    </location>
</feature>
<keyword evidence="1 2" id="KW-0175">Coiled coil</keyword>
<proteinExistence type="predicted"/>
<comment type="caution">
    <text evidence="4">The sequence shown here is derived from an EMBL/GenBank/DDBJ whole genome shotgun (WGS) entry which is preliminary data.</text>
</comment>
<gene>
    <name evidence="4" type="primary">Ccdc102b</name>
    <name evidence="4" type="ORF">EUBBOU_R13133</name>
</gene>
<evidence type="ECO:0000313" key="5">
    <source>
        <dbReference type="Proteomes" id="UP000583613"/>
    </source>
</evidence>
<sequence length="382" mass="43857">MNQKMDLGSAQELMEETWGLGTQPKQPHKLGGDCQPGAHPCHPNLPPQSLCSFSSDHPYTCTNYSSDWEIFEAVKVQELKELKARAAQMEKTMRWWSDCTANWREKWSKVRGERNKAQEEARQLRIKLDSAVKELSMLKKVNQGLVSEKGTLEYATAWKTEFSCSEISCVKEDLKQLTVLEREPVKEVGKANKTAAAQDTKKGAEEIKGQRNGSAKISAKPPDSLPNGDPRLCLEEPRRSLDARAKTTEDDLIHISVLNLHLAEVQKILQKEREMNVFLEKEMEKIEKELFLWKWKYEELRQTKLESLKQLERMQLEYSSDQRRKERCGAEKQSMEEENRRLKLQVKGIQGIFVMENKATLIKLCCDHQNVAGKLLVGNKVS</sequence>
<keyword evidence="5" id="KW-1185">Reference proteome</keyword>
<organism evidence="4 5">
    <name type="scientific">Eubucco bourcierii</name>
    <name type="common">red-headed barbet</name>
    <dbReference type="NCBI Taxonomy" id="91767"/>
    <lineage>
        <taxon>Eukaryota</taxon>
        <taxon>Metazoa</taxon>
        <taxon>Chordata</taxon>
        <taxon>Craniata</taxon>
        <taxon>Vertebrata</taxon>
        <taxon>Euteleostomi</taxon>
        <taxon>Archelosauria</taxon>
        <taxon>Archosauria</taxon>
        <taxon>Dinosauria</taxon>
        <taxon>Saurischia</taxon>
        <taxon>Theropoda</taxon>
        <taxon>Coelurosauria</taxon>
        <taxon>Aves</taxon>
        <taxon>Neognathae</taxon>
        <taxon>Neoaves</taxon>
        <taxon>Telluraves</taxon>
        <taxon>Coraciimorphae</taxon>
        <taxon>Piciformes</taxon>
        <taxon>Ramphastidae</taxon>
        <taxon>Eubucco</taxon>
    </lineage>
</organism>
<evidence type="ECO:0000256" key="2">
    <source>
        <dbReference type="SAM" id="Coils"/>
    </source>
</evidence>
<feature type="compositionally biased region" description="Basic and acidic residues" evidence="3">
    <location>
        <begin position="199"/>
        <end position="209"/>
    </location>
</feature>
<dbReference type="PANTHER" id="PTHR46292">
    <property type="entry name" value="COILED-COIL DOMAIN-CONTAINING PROTEIN 102A"/>
    <property type="match status" value="1"/>
</dbReference>
<feature type="region of interest" description="Disordered" evidence="3">
    <location>
        <begin position="189"/>
        <end position="232"/>
    </location>
</feature>
<name>A0A7K8XCC0_9PICI</name>
<feature type="non-terminal residue" evidence="4">
    <location>
        <position position="382"/>
    </location>
</feature>
<accession>A0A7K8XCC0</accession>